<dbReference type="Proteomes" id="UP001230188">
    <property type="component" value="Unassembled WGS sequence"/>
</dbReference>
<dbReference type="SMART" id="SM01069">
    <property type="entry name" value="CDC37_C"/>
    <property type="match status" value="1"/>
</dbReference>
<dbReference type="Gene3D" id="1.20.58.610">
    <property type="entry name" value="Cdc37, Hsp90 binding domain"/>
    <property type="match status" value="1"/>
</dbReference>
<dbReference type="InterPro" id="IPR013873">
    <property type="entry name" value="Cdc37_C"/>
</dbReference>
<dbReference type="SMART" id="SM01070">
    <property type="entry name" value="CDC37_M"/>
    <property type="match status" value="1"/>
</dbReference>
<reference evidence="10" key="1">
    <citation type="submission" date="2023-01" db="EMBL/GenBank/DDBJ databases">
        <title>Metagenome sequencing of chrysophaentin producing Chrysophaeum taylorii.</title>
        <authorList>
            <person name="Davison J."/>
            <person name="Bewley C."/>
        </authorList>
    </citation>
    <scope>NUCLEOTIDE SEQUENCE</scope>
    <source>
        <strain evidence="10">NIES-1699</strain>
    </source>
</reference>
<dbReference type="Gene3D" id="6.10.140.250">
    <property type="match status" value="1"/>
</dbReference>
<comment type="subcellular location">
    <subcellularLocation>
        <location evidence="1">Cytoplasm</location>
    </subcellularLocation>
</comment>
<dbReference type="PANTHER" id="PTHR12800">
    <property type="entry name" value="CDC37-RELATED"/>
    <property type="match status" value="1"/>
</dbReference>
<keyword evidence="3" id="KW-0963">Cytoplasm</keyword>
<dbReference type="GO" id="GO:0051082">
    <property type="term" value="F:unfolded protein binding"/>
    <property type="evidence" value="ECO:0007669"/>
    <property type="project" value="TreeGrafter"/>
</dbReference>
<proteinExistence type="inferred from homology"/>
<sequence length="373" mass="42480">MAGHKPFDYSKWDNIEISDDEEDCHPNIDKASWFRMKHRSRVEREDQEEAEKKALVAENETDAKRLKEASDIAEKREIKERIMERSERLEYMERNKKWNVDNICQTASEHTIVSGRGADGSELVGGLKMGPTSEKEAVMSYAQFVEKHEEALEDFLQTVDPDETKKKIHERGDVLLHEHAQSYFLLSCLEDEMNGYPEKMRRAARNSQILSHITELATSMRRHPRDVVLPFFSRIAEPSYKAGFDQAVEGFVERIQKRAVDKRKEMEKDQVELSKEERVGPGGLDPVEVFESLPKSMQEAFEAKDTQMLQVALEAMPIQEAKHHMDRCEASGLWVSNKDAPDDDDDDDDDNSTAAAGSPAAEDSTHPDPAADA</sequence>
<dbReference type="InterPro" id="IPR038189">
    <property type="entry name" value="Cdc37_Hsp90-bd_sf"/>
</dbReference>
<feature type="domain" description="Cdc37 Hsp90 binding" evidence="8">
    <location>
        <begin position="133"/>
        <end position="273"/>
    </location>
</feature>
<keyword evidence="11" id="KW-1185">Reference proteome</keyword>
<dbReference type="Pfam" id="PF08564">
    <property type="entry name" value="CDC37_C"/>
    <property type="match status" value="1"/>
</dbReference>
<feature type="domain" description="Cdc37 N-terminal" evidence="9">
    <location>
        <begin position="6"/>
        <end position="111"/>
    </location>
</feature>
<gene>
    <name evidence="10" type="ORF">CTAYLR_003009</name>
</gene>
<dbReference type="InterPro" id="IPR013874">
    <property type="entry name" value="Cdc37_Hsp90-bd"/>
</dbReference>
<dbReference type="GO" id="GO:0019901">
    <property type="term" value="F:protein kinase binding"/>
    <property type="evidence" value="ECO:0007669"/>
    <property type="project" value="InterPro"/>
</dbReference>
<evidence type="ECO:0000313" key="10">
    <source>
        <dbReference type="EMBL" id="KAJ8598397.1"/>
    </source>
</evidence>
<feature type="domain" description="Cdc37 C-terminal" evidence="7">
    <location>
        <begin position="278"/>
        <end position="365"/>
    </location>
</feature>
<evidence type="ECO:0000259" key="9">
    <source>
        <dbReference type="SMART" id="SM01071"/>
    </source>
</evidence>
<dbReference type="PANTHER" id="PTHR12800:SF4">
    <property type="entry name" value="HSP90 CO-CHAPERONE CDC37"/>
    <property type="match status" value="1"/>
</dbReference>
<dbReference type="Pfam" id="PF03234">
    <property type="entry name" value="CDC37_N"/>
    <property type="match status" value="1"/>
</dbReference>
<dbReference type="GO" id="GO:0031072">
    <property type="term" value="F:heat shock protein binding"/>
    <property type="evidence" value="ECO:0007669"/>
    <property type="project" value="TreeGrafter"/>
</dbReference>
<feature type="region of interest" description="Disordered" evidence="6">
    <location>
        <begin position="332"/>
        <end position="373"/>
    </location>
</feature>
<dbReference type="GO" id="GO:0005737">
    <property type="term" value="C:cytoplasm"/>
    <property type="evidence" value="ECO:0007669"/>
    <property type="project" value="UniProtKB-SubCell"/>
</dbReference>
<evidence type="ECO:0000256" key="5">
    <source>
        <dbReference type="ARBA" id="ARBA00031396"/>
    </source>
</evidence>
<evidence type="ECO:0000256" key="1">
    <source>
        <dbReference type="ARBA" id="ARBA00004496"/>
    </source>
</evidence>
<keyword evidence="4" id="KW-0143">Chaperone</keyword>
<feature type="compositionally biased region" description="Acidic residues" evidence="6">
    <location>
        <begin position="341"/>
        <end position="351"/>
    </location>
</feature>
<comment type="similarity">
    <text evidence="2">Belongs to the CDC37 family.</text>
</comment>
<dbReference type="InterPro" id="IPR013855">
    <property type="entry name" value="Cdc37_N_dom"/>
</dbReference>
<evidence type="ECO:0000256" key="3">
    <source>
        <dbReference type="ARBA" id="ARBA00022490"/>
    </source>
</evidence>
<feature type="compositionally biased region" description="Basic and acidic residues" evidence="6">
    <location>
        <begin position="264"/>
        <end position="279"/>
    </location>
</feature>
<name>A0AAD7U4X9_9STRA</name>
<dbReference type="GO" id="GO:0050821">
    <property type="term" value="P:protein stabilization"/>
    <property type="evidence" value="ECO:0007669"/>
    <property type="project" value="TreeGrafter"/>
</dbReference>
<dbReference type="SMART" id="SM01071">
    <property type="entry name" value="CDC37_N"/>
    <property type="match status" value="1"/>
</dbReference>
<evidence type="ECO:0000256" key="2">
    <source>
        <dbReference type="ARBA" id="ARBA00006222"/>
    </source>
</evidence>
<evidence type="ECO:0000256" key="6">
    <source>
        <dbReference type="SAM" id="MobiDB-lite"/>
    </source>
</evidence>
<dbReference type="SUPFAM" id="SSF101391">
    <property type="entry name" value="Hsp90 co-chaperone CDC37"/>
    <property type="match status" value="1"/>
</dbReference>
<dbReference type="AlphaFoldDB" id="A0AAD7U4X9"/>
<dbReference type="Pfam" id="PF08565">
    <property type="entry name" value="CDC37_M"/>
    <property type="match status" value="1"/>
</dbReference>
<accession>A0AAD7U4X9</accession>
<comment type="caution">
    <text evidence="10">The sequence shown here is derived from an EMBL/GenBank/DDBJ whole genome shotgun (WGS) entry which is preliminary data.</text>
</comment>
<organism evidence="10 11">
    <name type="scientific">Chrysophaeum taylorii</name>
    <dbReference type="NCBI Taxonomy" id="2483200"/>
    <lineage>
        <taxon>Eukaryota</taxon>
        <taxon>Sar</taxon>
        <taxon>Stramenopiles</taxon>
        <taxon>Ochrophyta</taxon>
        <taxon>Pelagophyceae</taxon>
        <taxon>Pelagomonadales</taxon>
        <taxon>Pelagomonadaceae</taxon>
        <taxon>Chrysophaeum</taxon>
    </lineage>
</organism>
<evidence type="ECO:0000256" key="4">
    <source>
        <dbReference type="ARBA" id="ARBA00023186"/>
    </source>
</evidence>
<dbReference type="EMBL" id="JAQMWT010000675">
    <property type="protein sequence ID" value="KAJ8598397.1"/>
    <property type="molecule type" value="Genomic_DNA"/>
</dbReference>
<dbReference type="InterPro" id="IPR004918">
    <property type="entry name" value="Cdc37"/>
</dbReference>
<evidence type="ECO:0000259" key="7">
    <source>
        <dbReference type="SMART" id="SM01069"/>
    </source>
</evidence>
<feature type="region of interest" description="Disordered" evidence="6">
    <location>
        <begin position="264"/>
        <end position="285"/>
    </location>
</feature>
<dbReference type="GO" id="GO:0006457">
    <property type="term" value="P:protein folding"/>
    <property type="evidence" value="ECO:0007669"/>
    <property type="project" value="TreeGrafter"/>
</dbReference>
<evidence type="ECO:0000259" key="8">
    <source>
        <dbReference type="SMART" id="SM01070"/>
    </source>
</evidence>
<dbReference type="GO" id="GO:0051087">
    <property type="term" value="F:protein-folding chaperone binding"/>
    <property type="evidence" value="ECO:0007669"/>
    <property type="project" value="TreeGrafter"/>
</dbReference>
<evidence type="ECO:0000313" key="11">
    <source>
        <dbReference type="Proteomes" id="UP001230188"/>
    </source>
</evidence>
<protein>
    <recommendedName>
        <fullName evidence="5">Hsp90 chaperone protein kinase-targeting subunit</fullName>
    </recommendedName>
</protein>